<proteinExistence type="predicted"/>
<dbReference type="PANTHER" id="PTHR11076:SF33">
    <property type="entry name" value="DNA POLYMERASE KAPPA"/>
    <property type="match status" value="1"/>
</dbReference>
<evidence type="ECO:0000256" key="7">
    <source>
        <dbReference type="ARBA" id="ARBA00022763"/>
    </source>
</evidence>
<dbReference type="GO" id="GO:0005634">
    <property type="term" value="C:nucleus"/>
    <property type="evidence" value="ECO:0007669"/>
    <property type="project" value="TreeGrafter"/>
</dbReference>
<dbReference type="InterPro" id="IPR036775">
    <property type="entry name" value="DNA_pol_Y-fam_lit_finger_sf"/>
</dbReference>
<dbReference type="OrthoDB" id="1747274at2759"/>
<dbReference type="Pfam" id="PF00817">
    <property type="entry name" value="IMS"/>
    <property type="match status" value="1"/>
</dbReference>
<dbReference type="InterPro" id="IPR001126">
    <property type="entry name" value="UmuC"/>
</dbReference>
<feature type="region of interest" description="Disordered" evidence="12">
    <location>
        <begin position="1"/>
        <end position="50"/>
    </location>
</feature>
<dbReference type="GO" id="GO:0003684">
    <property type="term" value="F:damaged DNA binding"/>
    <property type="evidence" value="ECO:0007669"/>
    <property type="project" value="InterPro"/>
</dbReference>
<dbReference type="Gene3D" id="1.10.150.810">
    <property type="match status" value="2"/>
</dbReference>
<dbReference type="InterPro" id="IPR043128">
    <property type="entry name" value="Rev_trsase/Diguanyl_cyclase"/>
</dbReference>
<dbReference type="PANTHER" id="PTHR11076">
    <property type="entry name" value="DNA REPAIR POLYMERASE UMUC / TRANSFERASE FAMILY MEMBER"/>
    <property type="match status" value="1"/>
</dbReference>
<sequence>MSTAAHGAGEPCGDGLRERETVRTGGRHGGESAASRATSASTKDEDAVEAPRNGSDFAHLFVFANEKAGMKKVDKEHVNQIVFEMSKGSEHFKEAQRRDERTQAEVRKLRAKLATTLESDLAPVRHRVDAKVTKLLRERDLSRIYCVVDMDCFFAAVEMRDDPSLAGKPMAVGGLSMISTTNYLAREYGVRSAMPGFIARKLCPELVFVKSNFDKYRQASQEVRDILKKYDPKLHAGSLDEAYMDITDFVDVKIATEQAGANLDADAQTARRFHVAERVVQAMRDEVSAHTRLTCSAGIARTRMLAKIASDRNKPNGQCVVPWQPEKMLRFTRELAIRKVPGIGKVAEKKLKDALGVATVRDLWDKRYLCAHLLSAVQADYLLRVTLCCTNPSVSSSQASSSSAASSSAAAVSALPSAFGQGEDNQRGRKSIGMERTFSQGASSVQELFDTCLDICARLSRRCVEKQLIGHCVTLKIKKSSFEVFTRQTIVTNAVPRCADGTDLFEHARELLAREMPCRLRLMGIKVSKLIDPSHAPVKIVSSGVLHAVKPWMMRRTLK</sequence>
<dbReference type="GO" id="GO:0006260">
    <property type="term" value="P:DNA replication"/>
    <property type="evidence" value="ECO:0007669"/>
    <property type="project" value="UniProtKB-KW"/>
</dbReference>
<name>A0A2R5GA30_9STRA</name>
<dbReference type="EMBL" id="BEYU01000036">
    <property type="protein sequence ID" value="GBG27876.1"/>
    <property type="molecule type" value="Genomic_DNA"/>
</dbReference>
<keyword evidence="5" id="KW-0235">DNA replication</keyword>
<evidence type="ECO:0000256" key="1">
    <source>
        <dbReference type="ARBA" id="ARBA00012417"/>
    </source>
</evidence>
<dbReference type="AlphaFoldDB" id="A0A2R5GA30"/>
<evidence type="ECO:0000256" key="5">
    <source>
        <dbReference type="ARBA" id="ARBA00022705"/>
    </source>
</evidence>
<evidence type="ECO:0000256" key="8">
    <source>
        <dbReference type="ARBA" id="ARBA00022842"/>
    </source>
</evidence>
<evidence type="ECO:0000256" key="3">
    <source>
        <dbReference type="ARBA" id="ARBA00022679"/>
    </source>
</evidence>
<evidence type="ECO:0000256" key="11">
    <source>
        <dbReference type="ARBA" id="ARBA00049244"/>
    </source>
</evidence>
<organism evidence="14 15">
    <name type="scientific">Hondaea fermentalgiana</name>
    <dbReference type="NCBI Taxonomy" id="2315210"/>
    <lineage>
        <taxon>Eukaryota</taxon>
        <taxon>Sar</taxon>
        <taxon>Stramenopiles</taxon>
        <taxon>Bigyra</taxon>
        <taxon>Labyrinthulomycetes</taxon>
        <taxon>Thraustochytrida</taxon>
        <taxon>Thraustochytriidae</taxon>
        <taxon>Hondaea</taxon>
    </lineage>
</organism>
<dbReference type="InParanoid" id="A0A2R5GA30"/>
<keyword evidence="3" id="KW-0808">Transferase</keyword>
<evidence type="ECO:0000313" key="14">
    <source>
        <dbReference type="EMBL" id="GBG27876.1"/>
    </source>
</evidence>
<dbReference type="SUPFAM" id="SSF56672">
    <property type="entry name" value="DNA/RNA polymerases"/>
    <property type="match status" value="1"/>
</dbReference>
<keyword evidence="9" id="KW-0239">DNA-directed DNA polymerase</keyword>
<keyword evidence="7" id="KW-0227">DNA damage</keyword>
<dbReference type="FunFam" id="3.30.1490.100:FF:000004">
    <property type="entry name" value="DNA polymerase IV"/>
    <property type="match status" value="1"/>
</dbReference>
<feature type="domain" description="UmuC" evidence="13">
    <location>
        <begin position="145"/>
        <end position="344"/>
    </location>
</feature>
<dbReference type="GO" id="GO:0046872">
    <property type="term" value="F:metal ion binding"/>
    <property type="evidence" value="ECO:0007669"/>
    <property type="project" value="UniProtKB-KW"/>
</dbReference>
<evidence type="ECO:0000256" key="4">
    <source>
        <dbReference type="ARBA" id="ARBA00022695"/>
    </source>
</evidence>
<dbReference type="GO" id="GO:0042276">
    <property type="term" value="P:error-prone translesion synthesis"/>
    <property type="evidence" value="ECO:0007669"/>
    <property type="project" value="TreeGrafter"/>
</dbReference>
<dbReference type="Gene3D" id="3.30.1490.100">
    <property type="entry name" value="DNA polymerase, Y-family, little finger domain"/>
    <property type="match status" value="1"/>
</dbReference>
<dbReference type="FunFam" id="3.40.1170.60:FF:000002">
    <property type="entry name" value="Polymerase (DNA directed) kappa"/>
    <property type="match status" value="1"/>
</dbReference>
<dbReference type="InterPro" id="IPR043502">
    <property type="entry name" value="DNA/RNA_pol_sf"/>
</dbReference>
<keyword evidence="4" id="KW-0548">Nucleotidyltransferase</keyword>
<dbReference type="GO" id="GO:0003887">
    <property type="term" value="F:DNA-directed DNA polymerase activity"/>
    <property type="evidence" value="ECO:0007669"/>
    <property type="project" value="UniProtKB-KW"/>
</dbReference>
<gene>
    <name evidence="14" type="ORF">FCC1311_040992</name>
</gene>
<comment type="caution">
    <text evidence="14">The sequence shown here is derived from an EMBL/GenBank/DDBJ whole genome shotgun (WGS) entry which is preliminary data.</text>
</comment>
<evidence type="ECO:0000256" key="9">
    <source>
        <dbReference type="ARBA" id="ARBA00022932"/>
    </source>
</evidence>
<dbReference type="Pfam" id="PF11799">
    <property type="entry name" value="IMS_C"/>
    <property type="match status" value="1"/>
</dbReference>
<dbReference type="InterPro" id="IPR017961">
    <property type="entry name" value="DNA_pol_Y-fam_little_finger"/>
</dbReference>
<evidence type="ECO:0000256" key="10">
    <source>
        <dbReference type="ARBA" id="ARBA00023204"/>
    </source>
</evidence>
<dbReference type="GO" id="GO:0006281">
    <property type="term" value="P:DNA repair"/>
    <property type="evidence" value="ECO:0007669"/>
    <property type="project" value="UniProtKB-KW"/>
</dbReference>
<dbReference type="InterPro" id="IPR022880">
    <property type="entry name" value="DNApol_IV"/>
</dbReference>
<dbReference type="PROSITE" id="PS50173">
    <property type="entry name" value="UMUC"/>
    <property type="match status" value="1"/>
</dbReference>
<evidence type="ECO:0000313" key="15">
    <source>
        <dbReference type="Proteomes" id="UP000241890"/>
    </source>
</evidence>
<dbReference type="Gene3D" id="3.30.70.270">
    <property type="match status" value="1"/>
</dbReference>
<dbReference type="Gene3D" id="3.40.1170.60">
    <property type="match status" value="1"/>
</dbReference>
<dbReference type="InterPro" id="IPR050116">
    <property type="entry name" value="DNA_polymerase-Y"/>
</dbReference>
<feature type="compositionally biased region" description="Low complexity" evidence="12">
    <location>
        <begin position="32"/>
        <end position="41"/>
    </location>
</feature>
<comment type="catalytic activity">
    <reaction evidence="11">
        <text>DNA(n) + a 2'-deoxyribonucleoside 5'-triphosphate = DNA(n+1) + diphosphate</text>
        <dbReference type="Rhea" id="RHEA:22508"/>
        <dbReference type="Rhea" id="RHEA-COMP:17339"/>
        <dbReference type="Rhea" id="RHEA-COMP:17340"/>
        <dbReference type="ChEBI" id="CHEBI:33019"/>
        <dbReference type="ChEBI" id="CHEBI:61560"/>
        <dbReference type="ChEBI" id="CHEBI:173112"/>
        <dbReference type="EC" id="2.7.7.7"/>
    </reaction>
</comment>
<evidence type="ECO:0000256" key="2">
    <source>
        <dbReference type="ARBA" id="ARBA00016178"/>
    </source>
</evidence>
<keyword evidence="8" id="KW-0460">Magnesium</keyword>
<reference evidence="14 15" key="1">
    <citation type="submission" date="2017-12" db="EMBL/GenBank/DDBJ databases">
        <title>Sequencing, de novo assembly and annotation of complete genome of a new Thraustochytrid species, strain FCC1311.</title>
        <authorList>
            <person name="Sedici K."/>
            <person name="Godart F."/>
            <person name="Aiese Cigliano R."/>
            <person name="Sanseverino W."/>
            <person name="Barakat M."/>
            <person name="Ortet P."/>
            <person name="Marechal E."/>
            <person name="Cagnac O."/>
            <person name="Amato A."/>
        </authorList>
    </citation>
    <scope>NUCLEOTIDE SEQUENCE [LARGE SCALE GENOMIC DNA]</scope>
</reference>
<dbReference type="SUPFAM" id="SSF100879">
    <property type="entry name" value="Lesion bypass DNA polymerase (Y-family), little finger domain"/>
    <property type="match status" value="1"/>
</dbReference>
<evidence type="ECO:0000256" key="6">
    <source>
        <dbReference type="ARBA" id="ARBA00022723"/>
    </source>
</evidence>
<keyword evidence="10" id="KW-0234">DNA repair</keyword>
<keyword evidence="15" id="KW-1185">Reference proteome</keyword>
<evidence type="ECO:0000256" key="12">
    <source>
        <dbReference type="SAM" id="MobiDB-lite"/>
    </source>
</evidence>
<dbReference type="Proteomes" id="UP000241890">
    <property type="component" value="Unassembled WGS sequence"/>
</dbReference>
<dbReference type="CDD" id="cd03586">
    <property type="entry name" value="PolY_Pol_IV_kappa"/>
    <property type="match status" value="1"/>
</dbReference>
<keyword evidence="6" id="KW-0479">Metal-binding</keyword>
<protein>
    <recommendedName>
        <fullName evidence="2">DNA polymerase kappa</fullName>
        <ecNumber evidence="1">2.7.7.7</ecNumber>
    </recommendedName>
</protein>
<dbReference type="EC" id="2.7.7.7" evidence="1"/>
<accession>A0A2R5GA30</accession>
<evidence type="ECO:0000259" key="13">
    <source>
        <dbReference type="PROSITE" id="PS50173"/>
    </source>
</evidence>